<feature type="active site" description="For autocatalytic cleavage activity" evidence="12">
    <location>
        <position position="166"/>
    </location>
</feature>
<evidence type="ECO:0000256" key="6">
    <source>
        <dbReference type="ARBA" id="ARBA00022813"/>
    </source>
</evidence>
<feature type="active site" description="For autocatalytic cleavage activity" evidence="12">
    <location>
        <position position="129"/>
    </location>
</feature>
<comment type="catalytic activity">
    <reaction evidence="12">
        <text>Hydrolysis of Ala-|-Gly bond in repressor LexA.</text>
        <dbReference type="EC" id="3.4.21.88"/>
    </reaction>
</comment>
<accession>A0ABV1J5V1</accession>
<dbReference type="Proteomes" id="UP001481872">
    <property type="component" value="Unassembled WGS sequence"/>
</dbReference>
<evidence type="ECO:0000256" key="4">
    <source>
        <dbReference type="ARBA" id="ARBA00022763"/>
    </source>
</evidence>
<dbReference type="Gene3D" id="1.10.10.10">
    <property type="entry name" value="Winged helix-like DNA-binding domain superfamily/Winged helix DNA-binding domain"/>
    <property type="match status" value="1"/>
</dbReference>
<keyword evidence="3 12" id="KW-0235">DNA replication</keyword>
<keyword evidence="10 12" id="KW-0234">DNA repair</keyword>
<evidence type="ECO:0000259" key="15">
    <source>
        <dbReference type="Pfam" id="PF01726"/>
    </source>
</evidence>
<dbReference type="EMBL" id="JBBNPS010000009">
    <property type="protein sequence ID" value="MEQ3353570.1"/>
    <property type="molecule type" value="Genomic_DNA"/>
</dbReference>
<keyword evidence="17" id="KW-1185">Reference proteome</keyword>
<comment type="similarity">
    <text evidence="1 12 13">Belongs to the peptidase S24 family.</text>
</comment>
<dbReference type="Gene3D" id="2.10.109.10">
    <property type="entry name" value="Umud Fragment, subunit A"/>
    <property type="match status" value="1"/>
</dbReference>
<dbReference type="InterPro" id="IPR050077">
    <property type="entry name" value="LexA_repressor"/>
</dbReference>
<name>A0ABV1J5V1_9FIRM</name>
<proteinExistence type="inferred from homology"/>
<dbReference type="CDD" id="cd06529">
    <property type="entry name" value="S24_LexA-like"/>
    <property type="match status" value="1"/>
</dbReference>
<dbReference type="Pfam" id="PF00717">
    <property type="entry name" value="Peptidase_S24"/>
    <property type="match status" value="1"/>
</dbReference>
<organism evidence="16 17">
    <name type="scientific">Aedoeadaptatus acetigenes</name>
    <dbReference type="NCBI Taxonomy" id="2981723"/>
    <lineage>
        <taxon>Bacteria</taxon>
        <taxon>Bacillati</taxon>
        <taxon>Bacillota</taxon>
        <taxon>Tissierellia</taxon>
        <taxon>Tissierellales</taxon>
        <taxon>Peptoniphilaceae</taxon>
        <taxon>Aedoeadaptatus</taxon>
    </lineage>
</organism>
<comment type="subunit">
    <text evidence="12">Homodimer.</text>
</comment>
<comment type="caution">
    <text evidence="16">The sequence shown here is derived from an EMBL/GenBank/DDBJ whole genome shotgun (WGS) entry which is preliminary data.</text>
</comment>
<evidence type="ECO:0000313" key="16">
    <source>
        <dbReference type="EMBL" id="MEQ3353570.1"/>
    </source>
</evidence>
<evidence type="ECO:0000256" key="11">
    <source>
        <dbReference type="ARBA" id="ARBA00023236"/>
    </source>
</evidence>
<protein>
    <recommendedName>
        <fullName evidence="12">LexA repressor</fullName>
        <ecNumber evidence="12">3.4.21.88</ecNumber>
    </recommendedName>
</protein>
<evidence type="ECO:0000256" key="10">
    <source>
        <dbReference type="ARBA" id="ARBA00023204"/>
    </source>
</evidence>
<evidence type="ECO:0000313" key="17">
    <source>
        <dbReference type="Proteomes" id="UP001481872"/>
    </source>
</evidence>
<dbReference type="Pfam" id="PF01726">
    <property type="entry name" value="LexA_DNA_bind"/>
    <property type="match status" value="1"/>
</dbReference>
<dbReference type="GO" id="GO:0004252">
    <property type="term" value="F:serine-type endopeptidase activity"/>
    <property type="evidence" value="ECO:0007669"/>
    <property type="project" value="UniProtKB-EC"/>
</dbReference>
<dbReference type="NCBIfam" id="TIGR00498">
    <property type="entry name" value="lexA"/>
    <property type="match status" value="1"/>
</dbReference>
<dbReference type="SUPFAM" id="SSF46785">
    <property type="entry name" value="Winged helix' DNA-binding domain"/>
    <property type="match status" value="1"/>
</dbReference>
<dbReference type="InterPro" id="IPR036390">
    <property type="entry name" value="WH_DNA-bd_sf"/>
</dbReference>
<evidence type="ECO:0000256" key="8">
    <source>
        <dbReference type="ARBA" id="ARBA00023125"/>
    </source>
</evidence>
<gene>
    <name evidence="12 16" type="primary">lexA</name>
    <name evidence="16" type="ORF">AAA081_04545</name>
</gene>
<dbReference type="PRINTS" id="PR00726">
    <property type="entry name" value="LEXASERPTASE"/>
</dbReference>
<dbReference type="InterPro" id="IPR006200">
    <property type="entry name" value="LexA"/>
</dbReference>
<keyword evidence="6 12" id="KW-0068">Autocatalytic cleavage</keyword>
<dbReference type="PANTHER" id="PTHR33516:SF2">
    <property type="entry name" value="LEXA REPRESSOR-RELATED"/>
    <property type="match status" value="1"/>
</dbReference>
<evidence type="ECO:0000256" key="7">
    <source>
        <dbReference type="ARBA" id="ARBA00023015"/>
    </source>
</evidence>
<evidence type="ECO:0000256" key="3">
    <source>
        <dbReference type="ARBA" id="ARBA00022705"/>
    </source>
</evidence>
<sequence>MYEDLEKREMEILFYIKRFIDSNGYPPSIREICNGCNIKSTSTVHSNLEKLELKNYIRRGATINRAIEVIRQDDDFLSAKKKTTDIPILGRVAAGLPILASENISDTVPMATDFVKDRNLFFLTVQGESMIDAGILDGDQVLIEPVSSAEEGEIILALIEDEATIKTFYRDEENQRFRLQPENSTMEPIYVDDLKVLGRVIGLYRLF</sequence>
<dbReference type="InterPro" id="IPR006197">
    <property type="entry name" value="Peptidase_S24_LexA"/>
</dbReference>
<evidence type="ECO:0000256" key="2">
    <source>
        <dbReference type="ARBA" id="ARBA00022491"/>
    </source>
</evidence>
<reference evidence="16 17" key="1">
    <citation type="submission" date="2024-04" db="EMBL/GenBank/DDBJ databases">
        <title>Human intestinal bacterial collection.</title>
        <authorList>
            <person name="Pauvert C."/>
            <person name="Hitch T.C.A."/>
            <person name="Clavel T."/>
        </authorList>
    </citation>
    <scope>NUCLEOTIDE SEQUENCE [LARGE SCALE GENOMIC DNA]</scope>
    <source>
        <strain evidence="16 17">CLA-SR-H026</strain>
    </source>
</reference>
<dbReference type="InterPro" id="IPR015927">
    <property type="entry name" value="Peptidase_S24_S26A/B/C"/>
</dbReference>
<feature type="DNA-binding region" description="H-T-H motif" evidence="12">
    <location>
        <begin position="29"/>
        <end position="49"/>
    </location>
</feature>
<evidence type="ECO:0000256" key="5">
    <source>
        <dbReference type="ARBA" id="ARBA00022801"/>
    </source>
</evidence>
<keyword evidence="5 12" id="KW-0378">Hydrolase</keyword>
<keyword evidence="8 12" id="KW-0238">DNA-binding</keyword>
<dbReference type="HAMAP" id="MF_00015">
    <property type="entry name" value="LexA"/>
    <property type="match status" value="1"/>
</dbReference>
<keyword evidence="2 12" id="KW-0678">Repressor</keyword>
<comment type="function">
    <text evidence="12">Represses a number of genes involved in the response to DNA damage (SOS response), including recA and lexA. In the presence of single-stranded DNA, RecA interacts with LexA causing an autocatalytic cleavage which disrupts the DNA-binding part of LexA, leading to derepression of the SOS regulon and eventually DNA repair.</text>
</comment>
<keyword evidence="4 12" id="KW-0227">DNA damage</keyword>
<dbReference type="RefSeq" id="WP_349053868.1">
    <property type="nucleotide sequence ID" value="NZ_JBBNPS010000009.1"/>
</dbReference>
<dbReference type="InterPro" id="IPR039418">
    <property type="entry name" value="LexA-like"/>
</dbReference>
<keyword evidence="9 12" id="KW-0804">Transcription</keyword>
<evidence type="ECO:0000256" key="9">
    <source>
        <dbReference type="ARBA" id="ARBA00023163"/>
    </source>
</evidence>
<dbReference type="EC" id="3.4.21.88" evidence="12"/>
<feature type="domain" description="LexA repressor DNA-binding" evidence="15">
    <location>
        <begin position="3"/>
        <end position="66"/>
    </location>
</feature>
<keyword evidence="11 12" id="KW-0742">SOS response</keyword>
<dbReference type="InterPro" id="IPR006199">
    <property type="entry name" value="LexA_DNA-bd_dom"/>
</dbReference>
<evidence type="ECO:0000256" key="12">
    <source>
        <dbReference type="HAMAP-Rule" id="MF_00015"/>
    </source>
</evidence>
<dbReference type="InterPro" id="IPR036388">
    <property type="entry name" value="WH-like_DNA-bd_sf"/>
</dbReference>
<feature type="domain" description="Peptidase S24/S26A/S26B/S26C" evidence="14">
    <location>
        <begin position="87"/>
        <end position="201"/>
    </location>
</feature>
<dbReference type="PANTHER" id="PTHR33516">
    <property type="entry name" value="LEXA REPRESSOR"/>
    <property type="match status" value="1"/>
</dbReference>
<evidence type="ECO:0000259" key="14">
    <source>
        <dbReference type="Pfam" id="PF00717"/>
    </source>
</evidence>
<dbReference type="SUPFAM" id="SSF51306">
    <property type="entry name" value="LexA/Signal peptidase"/>
    <property type="match status" value="1"/>
</dbReference>
<dbReference type="InterPro" id="IPR036286">
    <property type="entry name" value="LexA/Signal_pep-like_sf"/>
</dbReference>
<keyword evidence="7 12" id="KW-0805">Transcription regulation</keyword>
<evidence type="ECO:0000256" key="1">
    <source>
        <dbReference type="ARBA" id="ARBA00007484"/>
    </source>
</evidence>
<feature type="site" description="Cleavage; by autolysis" evidence="12">
    <location>
        <begin position="94"/>
        <end position="95"/>
    </location>
</feature>
<evidence type="ECO:0000256" key="13">
    <source>
        <dbReference type="RuleBase" id="RU003991"/>
    </source>
</evidence>